<dbReference type="InterPro" id="IPR056884">
    <property type="entry name" value="NPHP3-like_N"/>
</dbReference>
<dbReference type="CDD" id="cd00200">
    <property type="entry name" value="WD40"/>
    <property type="match status" value="1"/>
</dbReference>
<dbReference type="PROSITE" id="PS50294">
    <property type="entry name" value="WD_REPEATS_REGION"/>
    <property type="match status" value="4"/>
</dbReference>
<dbReference type="SUPFAM" id="SSF52540">
    <property type="entry name" value="P-loop containing nucleoside triphosphate hydrolases"/>
    <property type="match status" value="1"/>
</dbReference>
<dbReference type="InterPro" id="IPR036322">
    <property type="entry name" value="WD40_repeat_dom_sf"/>
</dbReference>
<evidence type="ECO:0000256" key="1">
    <source>
        <dbReference type="ARBA" id="ARBA00022574"/>
    </source>
</evidence>
<keyword evidence="6" id="KW-1185">Reference proteome</keyword>
<sequence length="800" mass="89762">CTKNTRQEILKELSEWTKDYSAPNIYWLNGMAGTGKTTIAYSLCKLLKDNGMLGASFFCSRSIEECTHANRIIPTIVHTLATNYPQLASSIVQAINKNLELTNTADLQQQFKSLFVDVLQQHDTRLVIVIDALDECSNVVNVRSLLDIIFPHSPSLPVKFFITCRPGSAFTGYHTAQLDRLCSLHDIDETIVQSDITTYLRTELRREAFPDNNIESESCQHDIEVLASRAKTLFVYAATACKFVNDWDVDLPQQRLRQLIDNVVDDSLVVGPLDALYAKVLEDRYRKLTDKERFIMLNLMHTIITVRVPLTIQGLASLLAIKPEDANAHLRAIQSVIHIPPGENVKVSPFHASFPDFLTTPDRSNTFFRHPSASNLQLAKQCFIAIMNSWRMEGHISLQSSNQLANAKNDERLQYACFFWSSHLTSCMMDEEIQHLFDVFLKTQVLHWVEHLQSCSQLKVAVDSLYRVQLFMAKFNQDHLSRVIDAQRFVLESLEMISTHPSEIYRSALLWLPTFSYVRQHYMQTQYTWPRLSAAHRQKWEIFQGLLSGHTDCVNCVAFSADGSQVASGSDDSTVRIWNATSGAQLQTLEGHTDYGHTDYVRSVAFSPDGSQVVSGSDDKTVRIWNAASGAQLQILEGHINYVKSVAFSPDGSQIVSGSEDNTLQTLEGHTDSVTSVAFSPDGSQIVSGSEDSTVCIWSAATGAQLQKLEGHTNVVNSVAFLLMAARLCHSDKMDSDALGSVIIGSQFSLVDNCWIMDHQNNCKWWISPIYKEPKIMAVSGSCLCIQYGKYPLMFLDMHP</sequence>
<dbReference type="Pfam" id="PF00400">
    <property type="entry name" value="WD40"/>
    <property type="match status" value="3"/>
</dbReference>
<dbReference type="OrthoDB" id="3027122at2759"/>
<feature type="repeat" description="WD" evidence="3">
    <location>
        <begin position="667"/>
        <end position="708"/>
    </location>
</feature>
<name>A0A164MYU5_9AGAM</name>
<dbReference type="PROSITE" id="PS50082">
    <property type="entry name" value="WD_REPEATS_2"/>
    <property type="match status" value="4"/>
</dbReference>
<reference evidence="5 6" key="1">
    <citation type="journal article" date="2016" name="Mol. Biol. Evol.">
        <title>Comparative Genomics of Early-Diverging Mushroom-Forming Fungi Provides Insights into the Origins of Lignocellulose Decay Capabilities.</title>
        <authorList>
            <person name="Nagy L.G."/>
            <person name="Riley R."/>
            <person name="Tritt A."/>
            <person name="Adam C."/>
            <person name="Daum C."/>
            <person name="Floudas D."/>
            <person name="Sun H."/>
            <person name="Yadav J.S."/>
            <person name="Pangilinan J."/>
            <person name="Larsson K.H."/>
            <person name="Matsuura K."/>
            <person name="Barry K."/>
            <person name="Labutti K."/>
            <person name="Kuo R."/>
            <person name="Ohm R.A."/>
            <person name="Bhattacharya S.S."/>
            <person name="Shirouzu T."/>
            <person name="Yoshinaga Y."/>
            <person name="Martin F.M."/>
            <person name="Grigoriev I.V."/>
            <person name="Hibbett D.S."/>
        </authorList>
    </citation>
    <scope>NUCLEOTIDE SEQUENCE [LARGE SCALE GENOMIC DNA]</scope>
    <source>
        <strain evidence="5 6">HHB9708</strain>
    </source>
</reference>
<dbReference type="InterPro" id="IPR007111">
    <property type="entry name" value="NACHT_NTPase"/>
</dbReference>
<protein>
    <recommendedName>
        <fullName evidence="4">NACHT domain-containing protein</fullName>
    </recommendedName>
</protein>
<dbReference type="AlphaFoldDB" id="A0A164MYU5"/>
<gene>
    <name evidence="5" type="ORF">SISNIDRAFT_419924</name>
</gene>
<dbReference type="InterPro" id="IPR001680">
    <property type="entry name" value="WD40_rpt"/>
</dbReference>
<dbReference type="PANTHER" id="PTHR19879">
    <property type="entry name" value="TRANSCRIPTION INITIATION FACTOR TFIID"/>
    <property type="match status" value="1"/>
</dbReference>
<dbReference type="InterPro" id="IPR020472">
    <property type="entry name" value="WD40_PAC1"/>
</dbReference>
<evidence type="ECO:0000256" key="2">
    <source>
        <dbReference type="ARBA" id="ARBA00022737"/>
    </source>
</evidence>
<dbReference type="PROSITE" id="PS50837">
    <property type="entry name" value="NACHT"/>
    <property type="match status" value="1"/>
</dbReference>
<dbReference type="EMBL" id="KV419454">
    <property type="protein sequence ID" value="KZS87186.1"/>
    <property type="molecule type" value="Genomic_DNA"/>
</dbReference>
<dbReference type="InterPro" id="IPR015943">
    <property type="entry name" value="WD40/YVTN_repeat-like_dom_sf"/>
</dbReference>
<proteinExistence type="predicted"/>
<dbReference type="PRINTS" id="PR00320">
    <property type="entry name" value="GPROTEINBRPT"/>
</dbReference>
<evidence type="ECO:0000313" key="6">
    <source>
        <dbReference type="Proteomes" id="UP000076722"/>
    </source>
</evidence>
<dbReference type="Proteomes" id="UP000076722">
    <property type="component" value="Unassembled WGS sequence"/>
</dbReference>
<keyword evidence="1 3" id="KW-0853">WD repeat</keyword>
<dbReference type="Pfam" id="PF24883">
    <property type="entry name" value="NPHP3_N"/>
    <property type="match status" value="1"/>
</dbReference>
<dbReference type="PROSITE" id="PS00678">
    <property type="entry name" value="WD_REPEATS_1"/>
    <property type="match status" value="2"/>
</dbReference>
<dbReference type="SMART" id="SM00320">
    <property type="entry name" value="WD40"/>
    <property type="match status" value="5"/>
</dbReference>
<dbReference type="Gene3D" id="2.130.10.10">
    <property type="entry name" value="YVTN repeat-like/Quinoprotein amine dehydrogenase"/>
    <property type="match status" value="3"/>
</dbReference>
<feature type="domain" description="NACHT" evidence="4">
    <location>
        <begin position="24"/>
        <end position="168"/>
    </location>
</feature>
<accession>A0A164MYU5</accession>
<organism evidence="5 6">
    <name type="scientific">Sistotremastrum niveocremeum HHB9708</name>
    <dbReference type="NCBI Taxonomy" id="1314777"/>
    <lineage>
        <taxon>Eukaryota</taxon>
        <taxon>Fungi</taxon>
        <taxon>Dikarya</taxon>
        <taxon>Basidiomycota</taxon>
        <taxon>Agaricomycotina</taxon>
        <taxon>Agaricomycetes</taxon>
        <taxon>Sistotremastrales</taxon>
        <taxon>Sistotremastraceae</taxon>
        <taxon>Sertulicium</taxon>
        <taxon>Sertulicium niveocremeum</taxon>
    </lineage>
</organism>
<evidence type="ECO:0000259" key="4">
    <source>
        <dbReference type="PROSITE" id="PS50837"/>
    </source>
</evidence>
<feature type="repeat" description="WD" evidence="3">
    <location>
        <begin position="547"/>
        <end position="588"/>
    </location>
</feature>
<feature type="repeat" description="WD" evidence="3">
    <location>
        <begin position="594"/>
        <end position="635"/>
    </location>
</feature>
<feature type="non-terminal residue" evidence="5">
    <location>
        <position position="1"/>
    </location>
</feature>
<feature type="repeat" description="WD" evidence="3">
    <location>
        <begin position="636"/>
        <end position="665"/>
    </location>
</feature>
<dbReference type="PANTHER" id="PTHR19879:SF9">
    <property type="entry name" value="TRANSCRIPTION INITIATION FACTOR TFIID SUBUNIT 5"/>
    <property type="match status" value="1"/>
</dbReference>
<dbReference type="Gene3D" id="3.40.50.300">
    <property type="entry name" value="P-loop containing nucleotide triphosphate hydrolases"/>
    <property type="match status" value="1"/>
</dbReference>
<dbReference type="SUPFAM" id="SSF50978">
    <property type="entry name" value="WD40 repeat-like"/>
    <property type="match status" value="1"/>
</dbReference>
<keyword evidence="2" id="KW-0677">Repeat</keyword>
<evidence type="ECO:0000256" key="3">
    <source>
        <dbReference type="PROSITE-ProRule" id="PRU00221"/>
    </source>
</evidence>
<dbReference type="InterPro" id="IPR019775">
    <property type="entry name" value="WD40_repeat_CS"/>
</dbReference>
<evidence type="ECO:0000313" key="5">
    <source>
        <dbReference type="EMBL" id="KZS87186.1"/>
    </source>
</evidence>
<dbReference type="STRING" id="1314777.A0A164MYU5"/>
<dbReference type="InterPro" id="IPR027417">
    <property type="entry name" value="P-loop_NTPase"/>
</dbReference>